<evidence type="ECO:0000256" key="1">
    <source>
        <dbReference type="ARBA" id="ARBA00001933"/>
    </source>
</evidence>
<dbReference type="Proteomes" id="UP001171751">
    <property type="component" value="Unassembled WGS sequence"/>
</dbReference>
<feature type="domain" description="Aminotransferase class V" evidence="7">
    <location>
        <begin position="2"/>
        <end position="368"/>
    </location>
</feature>
<reference evidence="8" key="1">
    <citation type="submission" date="2023-07" db="EMBL/GenBank/DDBJ databases">
        <title>Between Cages and Wild: Unraveling the Impact of Captivity on Animal Microbiomes and Antimicrobial Resistance.</title>
        <authorList>
            <person name="Schmartz G.P."/>
            <person name="Rehner J."/>
            <person name="Schuff M.J."/>
            <person name="Becker S.L."/>
            <person name="Kravczyk M."/>
            <person name="Gurevich A."/>
            <person name="Francke R."/>
            <person name="Mueller R."/>
            <person name="Keller V."/>
            <person name="Keller A."/>
        </authorList>
    </citation>
    <scope>NUCLEOTIDE SEQUENCE</scope>
    <source>
        <strain evidence="8">S39M_St_73</strain>
    </source>
</reference>
<dbReference type="Pfam" id="PF00266">
    <property type="entry name" value="Aminotran_5"/>
    <property type="match status" value="1"/>
</dbReference>
<keyword evidence="8" id="KW-0808">Transferase</keyword>
<dbReference type="PANTHER" id="PTHR43586">
    <property type="entry name" value="CYSTEINE DESULFURASE"/>
    <property type="match status" value="1"/>
</dbReference>
<dbReference type="InterPro" id="IPR016454">
    <property type="entry name" value="Cysteine_dSase"/>
</dbReference>
<evidence type="ECO:0000256" key="5">
    <source>
        <dbReference type="ARBA" id="ARBA00050776"/>
    </source>
</evidence>
<evidence type="ECO:0000313" key="9">
    <source>
        <dbReference type="Proteomes" id="UP001171751"/>
    </source>
</evidence>
<comment type="caution">
    <text evidence="8">The sequence shown here is derived from an EMBL/GenBank/DDBJ whole genome shotgun (WGS) entry which is preliminary data.</text>
</comment>
<evidence type="ECO:0000256" key="3">
    <source>
        <dbReference type="ARBA" id="ARBA00012239"/>
    </source>
</evidence>
<evidence type="ECO:0000259" key="7">
    <source>
        <dbReference type="Pfam" id="PF00266"/>
    </source>
</evidence>
<sequence>MIYLDNGATTLKKPDVVIEAVTDALTHLGNAGRGATDESLETSRVVFQCRYNLAQLINAESANQIAFTLNATESLNAAIFGLFEPGDHVITSVMEHNSVLRPLQELIDLGLEVTYLDVNDQACVSSKDIEEAIQPHTKGVILTHASNLTGNMNPIDDIAKVTQAHQLTLIVDASQSIGEHPIDVQQSGIDVLCFTGHKGLMGPQGTGGIYVRQGIDIKPLKVGGTGTQTFDAHHPRQMPTVLEAGTLNGHGIAGLNAAVEYILEESVEDISALLTDLTYYFYDRVKVIAGVKVYGHFDKDIPRTPIISINIGNLDSSEVANILSEDYNIAVRAGGHCAPKMHQSLGTEKHGVVRFSLSIFNNKEELDAAIHAVEEISEKYL</sequence>
<dbReference type="EC" id="2.8.1.7" evidence="3"/>
<protein>
    <recommendedName>
        <fullName evidence="3">cysteine desulfurase</fullName>
        <ecNumber evidence="3">2.8.1.7</ecNumber>
    </recommendedName>
</protein>
<dbReference type="InterPro" id="IPR015422">
    <property type="entry name" value="PyrdxlP-dep_Trfase_small"/>
</dbReference>
<organism evidence="8 9">
    <name type="scientific">Atopococcus tabaci</name>
    <dbReference type="NCBI Taxonomy" id="269774"/>
    <lineage>
        <taxon>Bacteria</taxon>
        <taxon>Bacillati</taxon>
        <taxon>Bacillota</taxon>
        <taxon>Bacilli</taxon>
        <taxon>Lactobacillales</taxon>
        <taxon>Carnobacteriaceae</taxon>
        <taxon>Atopococcus</taxon>
    </lineage>
</organism>
<comment type="catalytic activity">
    <reaction evidence="5">
        <text>(sulfur carrier)-H + L-cysteine = (sulfur carrier)-SH + L-alanine</text>
        <dbReference type="Rhea" id="RHEA:43892"/>
        <dbReference type="Rhea" id="RHEA-COMP:14737"/>
        <dbReference type="Rhea" id="RHEA-COMP:14739"/>
        <dbReference type="ChEBI" id="CHEBI:29917"/>
        <dbReference type="ChEBI" id="CHEBI:35235"/>
        <dbReference type="ChEBI" id="CHEBI:57972"/>
        <dbReference type="ChEBI" id="CHEBI:64428"/>
        <dbReference type="EC" id="2.8.1.7"/>
    </reaction>
</comment>
<comment type="similarity">
    <text evidence="2">Belongs to the class-V pyridoxal-phosphate-dependent aminotransferase family. Csd subfamily.</text>
</comment>
<name>A0AA43UA77_9LACT</name>
<gene>
    <name evidence="8" type="ORF">Q4F26_01350</name>
</gene>
<dbReference type="PIRSF" id="PIRSF005572">
    <property type="entry name" value="NifS"/>
    <property type="match status" value="1"/>
</dbReference>
<evidence type="ECO:0000256" key="2">
    <source>
        <dbReference type="ARBA" id="ARBA00010447"/>
    </source>
</evidence>
<evidence type="ECO:0000256" key="6">
    <source>
        <dbReference type="RuleBase" id="RU004504"/>
    </source>
</evidence>
<comment type="cofactor">
    <cofactor evidence="1 6">
        <name>pyridoxal 5'-phosphate</name>
        <dbReference type="ChEBI" id="CHEBI:597326"/>
    </cofactor>
</comment>
<dbReference type="InterPro" id="IPR010969">
    <property type="entry name" value="Cys_dSase-rel_unknwn_funct"/>
</dbReference>
<keyword evidence="8" id="KW-0032">Aminotransferase</keyword>
<dbReference type="SUPFAM" id="SSF53383">
    <property type="entry name" value="PLP-dependent transferases"/>
    <property type="match status" value="1"/>
</dbReference>
<dbReference type="Gene3D" id="3.90.1150.10">
    <property type="entry name" value="Aspartate Aminotransferase, domain 1"/>
    <property type="match status" value="1"/>
</dbReference>
<keyword evidence="4" id="KW-0663">Pyridoxal phosphate</keyword>
<proteinExistence type="inferred from homology"/>
<dbReference type="GO" id="GO:0008483">
    <property type="term" value="F:transaminase activity"/>
    <property type="evidence" value="ECO:0007669"/>
    <property type="project" value="UniProtKB-KW"/>
</dbReference>
<dbReference type="InterPro" id="IPR020578">
    <property type="entry name" value="Aminotrans_V_PyrdxlP_BS"/>
</dbReference>
<dbReference type="PROSITE" id="PS00595">
    <property type="entry name" value="AA_TRANSFER_CLASS_5"/>
    <property type="match status" value="1"/>
</dbReference>
<dbReference type="GO" id="GO:0031071">
    <property type="term" value="F:cysteine desulfurase activity"/>
    <property type="evidence" value="ECO:0007669"/>
    <property type="project" value="UniProtKB-EC"/>
</dbReference>
<dbReference type="InterPro" id="IPR015424">
    <property type="entry name" value="PyrdxlP-dep_Trfase"/>
</dbReference>
<keyword evidence="9" id="KW-1185">Reference proteome</keyword>
<dbReference type="Gene3D" id="3.40.640.10">
    <property type="entry name" value="Type I PLP-dependent aspartate aminotransferase-like (Major domain)"/>
    <property type="match status" value="1"/>
</dbReference>
<dbReference type="EMBL" id="JAUNQW010000003">
    <property type="protein sequence ID" value="MDO5456968.1"/>
    <property type="molecule type" value="Genomic_DNA"/>
</dbReference>
<evidence type="ECO:0000313" key="8">
    <source>
        <dbReference type="EMBL" id="MDO5456968.1"/>
    </source>
</evidence>
<dbReference type="PANTHER" id="PTHR43586:SF4">
    <property type="entry name" value="ISOPENICILLIN N EPIMERASE"/>
    <property type="match status" value="1"/>
</dbReference>
<evidence type="ECO:0000256" key="4">
    <source>
        <dbReference type="ARBA" id="ARBA00022898"/>
    </source>
</evidence>
<dbReference type="AlphaFoldDB" id="A0AA43UA77"/>
<dbReference type="InterPro" id="IPR015421">
    <property type="entry name" value="PyrdxlP-dep_Trfase_major"/>
</dbReference>
<dbReference type="NCBIfam" id="TIGR01977">
    <property type="entry name" value="am_tr_V_EF2568"/>
    <property type="match status" value="1"/>
</dbReference>
<dbReference type="InterPro" id="IPR000192">
    <property type="entry name" value="Aminotrans_V_dom"/>
</dbReference>
<accession>A0AA43UA77</accession>